<dbReference type="EMBL" id="VEVO01016764">
    <property type="protein sequence ID" value="KAF0021333.1"/>
    <property type="molecule type" value="Genomic_DNA"/>
</dbReference>
<dbReference type="Proteomes" id="UP000438429">
    <property type="component" value="Unassembled WGS sequence"/>
</dbReference>
<comment type="caution">
    <text evidence="2">The sequence shown here is derived from an EMBL/GenBank/DDBJ whole genome shotgun (WGS) entry which is preliminary data.</text>
</comment>
<evidence type="ECO:0000256" key="1">
    <source>
        <dbReference type="SAM" id="SignalP"/>
    </source>
</evidence>
<sequence>MCVHFSVSLLLLLLLPPLRVTGPEATGNRKTTCHHITRDRLRGLHGSVHITYYTDLYTVAISKLISHGKYRSILVS</sequence>
<reference evidence="2 3" key="1">
    <citation type="submission" date="2019-06" db="EMBL/GenBank/DDBJ databases">
        <title>Draft genomes of female and male turbot (Scophthalmus maximus).</title>
        <authorList>
            <person name="Xu H."/>
            <person name="Xu X.-W."/>
            <person name="Shao C."/>
            <person name="Chen S."/>
        </authorList>
    </citation>
    <scope>NUCLEOTIDE SEQUENCE [LARGE SCALE GENOMIC DNA]</scope>
    <source>
        <strain evidence="2">Ysfricsl-2016a</strain>
        <tissue evidence="2">Blood</tissue>
    </source>
</reference>
<keyword evidence="1" id="KW-0732">Signal</keyword>
<evidence type="ECO:0008006" key="4">
    <source>
        <dbReference type="Google" id="ProtNLM"/>
    </source>
</evidence>
<name>A0A6A4RHK6_SCOMX</name>
<proteinExistence type="predicted"/>
<organism evidence="2 3">
    <name type="scientific">Scophthalmus maximus</name>
    <name type="common">Turbot</name>
    <name type="synonym">Psetta maxima</name>
    <dbReference type="NCBI Taxonomy" id="52904"/>
    <lineage>
        <taxon>Eukaryota</taxon>
        <taxon>Metazoa</taxon>
        <taxon>Chordata</taxon>
        <taxon>Craniata</taxon>
        <taxon>Vertebrata</taxon>
        <taxon>Euteleostomi</taxon>
        <taxon>Actinopterygii</taxon>
        <taxon>Neopterygii</taxon>
        <taxon>Teleostei</taxon>
        <taxon>Neoteleostei</taxon>
        <taxon>Acanthomorphata</taxon>
        <taxon>Carangaria</taxon>
        <taxon>Pleuronectiformes</taxon>
        <taxon>Pleuronectoidei</taxon>
        <taxon>Scophthalmidae</taxon>
        <taxon>Scophthalmus</taxon>
    </lineage>
</organism>
<gene>
    <name evidence="2" type="ORF">F2P81_026414</name>
</gene>
<accession>A0A6A4RHK6</accession>
<evidence type="ECO:0000313" key="3">
    <source>
        <dbReference type="Proteomes" id="UP000438429"/>
    </source>
</evidence>
<evidence type="ECO:0000313" key="2">
    <source>
        <dbReference type="EMBL" id="KAF0021333.1"/>
    </source>
</evidence>
<feature type="signal peptide" evidence="1">
    <location>
        <begin position="1"/>
        <end position="21"/>
    </location>
</feature>
<dbReference type="AlphaFoldDB" id="A0A6A4RHK6"/>
<protein>
    <recommendedName>
        <fullName evidence="4">Secreted protein</fullName>
    </recommendedName>
</protein>
<feature type="chain" id="PRO_5025570041" description="Secreted protein" evidence="1">
    <location>
        <begin position="22"/>
        <end position="76"/>
    </location>
</feature>